<dbReference type="EMBL" id="CP092867">
    <property type="protein sequence ID" value="UYV67973.1"/>
    <property type="molecule type" value="Genomic_DNA"/>
</dbReference>
<evidence type="ECO:0000313" key="2">
    <source>
        <dbReference type="Proteomes" id="UP001235939"/>
    </source>
</evidence>
<organism evidence="1 2">
    <name type="scientific">Cordylochernes scorpioides</name>
    <dbReference type="NCBI Taxonomy" id="51811"/>
    <lineage>
        <taxon>Eukaryota</taxon>
        <taxon>Metazoa</taxon>
        <taxon>Ecdysozoa</taxon>
        <taxon>Arthropoda</taxon>
        <taxon>Chelicerata</taxon>
        <taxon>Arachnida</taxon>
        <taxon>Pseudoscorpiones</taxon>
        <taxon>Cheliferoidea</taxon>
        <taxon>Chernetidae</taxon>
        <taxon>Cordylochernes</taxon>
    </lineage>
</organism>
<keyword evidence="2" id="KW-1185">Reference proteome</keyword>
<gene>
    <name evidence="1" type="ORF">LAZ67_5002672</name>
</gene>
<dbReference type="SUPFAM" id="SSF56672">
    <property type="entry name" value="DNA/RNA polymerases"/>
    <property type="match status" value="1"/>
</dbReference>
<proteinExistence type="predicted"/>
<dbReference type="Gene3D" id="3.30.420.10">
    <property type="entry name" value="Ribonuclease H-like superfamily/Ribonuclease H"/>
    <property type="match status" value="1"/>
</dbReference>
<protein>
    <submittedName>
        <fullName evidence="1">Uncharacterized protein</fullName>
    </submittedName>
</protein>
<dbReference type="InterPro" id="IPR043502">
    <property type="entry name" value="DNA/RNA_pol_sf"/>
</dbReference>
<dbReference type="PANTHER" id="PTHR24559:SF444">
    <property type="entry name" value="REVERSE TRANSCRIPTASE DOMAIN-CONTAINING PROTEIN"/>
    <property type="match status" value="1"/>
</dbReference>
<sequence length="400" mass="46725">MEQKLKQRICIEFCVKIQISATETFEMFNNTSQREQLFLNGILDLKLAEFPLKMILIEQDTGISKTAIGRIVTEDLKLKKTPAKFIPRFLTNEQKLCRLATCEDMLEMTRSDQEWKDKIITWVNLPSGEVRVLLIAFLDNESIVHHEYLPAGQTVIKEMYLGILRRLREAIRKKGQKYGLMVTGSYTMTIPALTERTWDDIIEKSLLALKSISKEAYKNCFDNWEKRWRCYIASKTPLWVIVRIPLDPVWISWNEVCPRLTRTISPKPWSLGGRLSVCQNEQIFITKEQEGLKENLNKYDDFISPRLGTTNLAKHRIDTEDATLIKHNPYWVSAKERDIMKNKIDEMLKEGIIRPSSSPWSFHVILVKKRDGKFRFCVDYRKLNEATVKDVCPIPINYVM</sequence>
<name>A0ABY6KHA4_9ARAC</name>
<dbReference type="PANTHER" id="PTHR24559">
    <property type="entry name" value="TRANSPOSON TY3-I GAG-POL POLYPROTEIN"/>
    <property type="match status" value="1"/>
</dbReference>
<dbReference type="InterPro" id="IPR053134">
    <property type="entry name" value="RNA-dir_DNA_polymerase"/>
</dbReference>
<accession>A0ABY6KHA4</accession>
<dbReference type="Gene3D" id="3.10.10.10">
    <property type="entry name" value="HIV Type 1 Reverse Transcriptase, subunit A, domain 1"/>
    <property type="match status" value="1"/>
</dbReference>
<evidence type="ECO:0000313" key="1">
    <source>
        <dbReference type="EMBL" id="UYV67973.1"/>
    </source>
</evidence>
<dbReference type="Proteomes" id="UP001235939">
    <property type="component" value="Chromosome 05"/>
</dbReference>
<dbReference type="InterPro" id="IPR036397">
    <property type="entry name" value="RNaseH_sf"/>
</dbReference>
<reference evidence="1 2" key="1">
    <citation type="submission" date="2022-01" db="EMBL/GenBank/DDBJ databases">
        <title>A chromosomal length assembly of Cordylochernes scorpioides.</title>
        <authorList>
            <person name="Zeh D."/>
            <person name="Zeh J."/>
        </authorList>
    </citation>
    <scope>NUCLEOTIDE SEQUENCE [LARGE SCALE GENOMIC DNA]</scope>
    <source>
        <strain evidence="1">IN4F17</strain>
        <tissue evidence="1">Whole Body</tissue>
    </source>
</reference>